<organism evidence="1 2">
    <name type="scientific">Weissella oryzae (strain DSM 25784 / JCM 18191 / LMG 30913 / SG25)</name>
    <dbReference type="NCBI Taxonomy" id="1329250"/>
    <lineage>
        <taxon>Bacteria</taxon>
        <taxon>Bacillati</taxon>
        <taxon>Bacillota</taxon>
        <taxon>Bacilli</taxon>
        <taxon>Lactobacillales</taxon>
        <taxon>Lactobacillaceae</taxon>
        <taxon>Weissella</taxon>
    </lineage>
</organism>
<dbReference type="AlphaFoldDB" id="A0A069CTH2"/>
<evidence type="ECO:0000313" key="2">
    <source>
        <dbReference type="Proteomes" id="UP000030643"/>
    </source>
</evidence>
<protein>
    <submittedName>
        <fullName evidence="1">Uncharacterized protein</fullName>
    </submittedName>
</protein>
<dbReference type="Proteomes" id="UP000030643">
    <property type="component" value="Unassembled WGS sequence"/>
</dbReference>
<name>A0A069CTH2_WEIOS</name>
<accession>A0A069CTH2</accession>
<sequence>MFKGIKQQGIIVPEEIQRFGELLSMNVRSVKDLLNIVDSFDYYLKQETQKHVFADGEYTVSSVDVAEFNKVSFSGNTFYEGVAINFAQKLKEEQASVIHGIGFYGDATSSNFNYQMLISVNTIENQSNSVVLIPVYTHFDNFIEVKHGYQQIYDIYGNQLVYLQASADGRKGEFKKLKDFNLDKSTDKPQPVYFVK</sequence>
<evidence type="ECO:0000313" key="1">
    <source>
        <dbReference type="EMBL" id="GAK30759.1"/>
    </source>
</evidence>
<dbReference type="EMBL" id="DF820488">
    <property type="protein sequence ID" value="GAK30759.1"/>
    <property type="molecule type" value="Genomic_DNA"/>
</dbReference>
<keyword evidence="2" id="KW-1185">Reference proteome</keyword>
<gene>
    <name evidence="1" type="ORF">WOSG25_050310</name>
</gene>
<reference evidence="2" key="1">
    <citation type="journal article" date="2014" name="Genome Announc.">
        <title>Draft genome sequence of Weissella oryzae SG25T, isolated from fermented rice grains.</title>
        <authorList>
            <person name="Tanizawa Y."/>
            <person name="Fujisawa T."/>
            <person name="Mochizuki T."/>
            <person name="Kaminuma E."/>
            <person name="Suzuki Y."/>
            <person name="Nakamura Y."/>
            <person name="Tohno M."/>
        </authorList>
    </citation>
    <scope>NUCLEOTIDE SEQUENCE [LARGE SCALE GENOMIC DNA]</scope>
    <source>
        <strain evidence="2">DSM 25784 / JCM 18191 / LMG 30913 / SG25</strain>
    </source>
</reference>
<proteinExistence type="predicted"/>
<dbReference type="STRING" id="1329250.WOSG25_050310"/>